<reference evidence="18 19" key="1">
    <citation type="journal article" date="2018" name="Nat. Genet.">
        <title>The Rosa genome provides new insights in the design of modern roses.</title>
        <authorList>
            <person name="Bendahmane M."/>
        </authorList>
    </citation>
    <scope>NUCLEOTIDE SEQUENCE [LARGE SCALE GENOMIC DNA]</scope>
    <source>
        <strain evidence="19">cv. Old Blush</strain>
    </source>
</reference>
<keyword evidence="19" id="KW-1185">Reference proteome</keyword>
<dbReference type="PANTHER" id="PTHR10797">
    <property type="entry name" value="CCR4-NOT TRANSCRIPTION COMPLEX SUBUNIT"/>
    <property type="match status" value="1"/>
</dbReference>
<proteinExistence type="inferred from homology"/>
<comment type="cofactor">
    <cofactor evidence="2">
        <name>a divalent metal cation</name>
        <dbReference type="ChEBI" id="CHEBI:60240"/>
    </cofactor>
</comment>
<keyword evidence="12" id="KW-0269">Exonuclease</keyword>
<dbReference type="EC" id="3.1.13.4" evidence="7"/>
<evidence type="ECO:0000256" key="13">
    <source>
        <dbReference type="ARBA" id="ARBA00022884"/>
    </source>
</evidence>
<sequence length="338" mass="38382">MQNHLVPNPHPIILPVPGIINRVWHKNLESEFKKIRNLLFWPGEPHTHDRCFLASIDTEFPGQLSESDKGRLREPQYNYEMMKNNVNATNIIQLGLTLSDRFGNFYVWEFNFSDFDIESDNQNKVSIELLKTHGTDFQRNKKDGIPSSKFAELCRGSGLVGNSSEVHLTWVGFQSSYDFGFFTKILSGQKLPDNMHGFMRNVKNYFGPSVFDMKHMITRFCSGIYGGLEKVAETLGVARAAGKSHMAGSDSLLTLQTFLKLIDVCLKPADSNSSSIETLQKFTMNMSFVNSFVSSRAPCDTCLAMQVFKMLIRLEEEREKQNYFKLYSCQGALYGLAS</sequence>
<dbReference type="InterPro" id="IPR039637">
    <property type="entry name" value="CNOT7/CNOT8/Pop2"/>
</dbReference>
<dbReference type="InterPro" id="IPR012337">
    <property type="entry name" value="RNaseH-like_sf"/>
</dbReference>
<dbReference type="Proteomes" id="UP000238479">
    <property type="component" value="Chromosome 2"/>
</dbReference>
<dbReference type="GO" id="GO:0030014">
    <property type="term" value="C:CCR4-NOT complex"/>
    <property type="evidence" value="ECO:0007669"/>
    <property type="project" value="InterPro"/>
</dbReference>
<comment type="function">
    <text evidence="17">Ubiquitous transcription factor required for a diverse set of processes. It is a component of the CCR4 complex involved in the control of gene expression.</text>
</comment>
<evidence type="ECO:0000313" key="19">
    <source>
        <dbReference type="Proteomes" id="UP000238479"/>
    </source>
</evidence>
<evidence type="ECO:0000256" key="14">
    <source>
        <dbReference type="ARBA" id="ARBA00023015"/>
    </source>
</evidence>
<keyword evidence="10" id="KW-0479">Metal-binding</keyword>
<evidence type="ECO:0000256" key="9">
    <source>
        <dbReference type="ARBA" id="ARBA00022722"/>
    </source>
</evidence>
<comment type="similarity">
    <text evidence="5">Belongs to the CAF1 family.</text>
</comment>
<comment type="subcellular location">
    <subcellularLocation>
        <location evidence="4">Cytoplasm</location>
    </subcellularLocation>
    <subcellularLocation>
        <location evidence="3">Nucleus</location>
    </subcellularLocation>
</comment>
<dbReference type="InterPro" id="IPR036397">
    <property type="entry name" value="RNaseH_sf"/>
</dbReference>
<evidence type="ECO:0000256" key="12">
    <source>
        <dbReference type="ARBA" id="ARBA00022839"/>
    </source>
</evidence>
<dbReference type="GO" id="GO:0005634">
    <property type="term" value="C:nucleus"/>
    <property type="evidence" value="ECO:0007669"/>
    <property type="project" value="UniProtKB-SubCell"/>
</dbReference>
<dbReference type="STRING" id="74649.A0A2P6RV85"/>
<comment type="subunit">
    <text evidence="6">Component of the CCR4-NOT complex, at least composed of CRR4 and CAF1 proteins.</text>
</comment>
<dbReference type="Pfam" id="PF04857">
    <property type="entry name" value="CAF1"/>
    <property type="match status" value="1"/>
</dbReference>
<keyword evidence="16" id="KW-0539">Nucleus</keyword>
<keyword evidence="14" id="KW-0805">Transcription regulation</keyword>
<keyword evidence="9" id="KW-0540">Nuclease</keyword>
<name>A0A2P6RV85_ROSCH</name>
<evidence type="ECO:0000256" key="8">
    <source>
        <dbReference type="ARBA" id="ARBA00022490"/>
    </source>
</evidence>
<dbReference type="EMBL" id="PDCK01000040">
    <property type="protein sequence ID" value="PRQ50338.1"/>
    <property type="molecule type" value="Genomic_DNA"/>
</dbReference>
<comment type="catalytic activity">
    <reaction evidence="1">
        <text>Exonucleolytic cleavage of poly(A) to 5'-AMP.</text>
        <dbReference type="EC" id="3.1.13.4"/>
    </reaction>
</comment>
<dbReference type="SUPFAM" id="SSF53098">
    <property type="entry name" value="Ribonuclease H-like"/>
    <property type="match status" value="1"/>
</dbReference>
<evidence type="ECO:0000256" key="3">
    <source>
        <dbReference type="ARBA" id="ARBA00004123"/>
    </source>
</evidence>
<evidence type="ECO:0000256" key="16">
    <source>
        <dbReference type="ARBA" id="ARBA00023242"/>
    </source>
</evidence>
<gene>
    <name evidence="18" type="ORF">RchiOBHm_Chr2g0132101</name>
</gene>
<comment type="caution">
    <text evidence="18">The sequence shown here is derived from an EMBL/GenBank/DDBJ whole genome shotgun (WGS) entry which is preliminary data.</text>
</comment>
<evidence type="ECO:0000256" key="5">
    <source>
        <dbReference type="ARBA" id="ARBA00008372"/>
    </source>
</evidence>
<dbReference type="OMA" id="IFDIKYD"/>
<accession>A0A2P6RV85</accession>
<evidence type="ECO:0000313" key="18">
    <source>
        <dbReference type="EMBL" id="PRQ50338.1"/>
    </source>
</evidence>
<organism evidence="18 19">
    <name type="scientific">Rosa chinensis</name>
    <name type="common">China rose</name>
    <dbReference type="NCBI Taxonomy" id="74649"/>
    <lineage>
        <taxon>Eukaryota</taxon>
        <taxon>Viridiplantae</taxon>
        <taxon>Streptophyta</taxon>
        <taxon>Embryophyta</taxon>
        <taxon>Tracheophyta</taxon>
        <taxon>Spermatophyta</taxon>
        <taxon>Magnoliopsida</taxon>
        <taxon>eudicotyledons</taxon>
        <taxon>Gunneridae</taxon>
        <taxon>Pentapetalae</taxon>
        <taxon>rosids</taxon>
        <taxon>fabids</taxon>
        <taxon>Rosales</taxon>
        <taxon>Rosaceae</taxon>
        <taxon>Rosoideae</taxon>
        <taxon>Rosoideae incertae sedis</taxon>
        <taxon>Rosa</taxon>
    </lineage>
</organism>
<evidence type="ECO:0000256" key="4">
    <source>
        <dbReference type="ARBA" id="ARBA00004496"/>
    </source>
</evidence>
<evidence type="ECO:0000256" key="7">
    <source>
        <dbReference type="ARBA" id="ARBA00012161"/>
    </source>
</evidence>
<evidence type="ECO:0000256" key="2">
    <source>
        <dbReference type="ARBA" id="ARBA00001968"/>
    </source>
</evidence>
<evidence type="ECO:0000256" key="10">
    <source>
        <dbReference type="ARBA" id="ARBA00022723"/>
    </source>
</evidence>
<dbReference type="GO" id="GO:0005737">
    <property type="term" value="C:cytoplasm"/>
    <property type="evidence" value="ECO:0007669"/>
    <property type="project" value="UniProtKB-SubCell"/>
</dbReference>
<dbReference type="InterPro" id="IPR006941">
    <property type="entry name" value="RNase_CAF1"/>
</dbReference>
<dbReference type="Gramene" id="PRQ50338">
    <property type="protein sequence ID" value="PRQ50338"/>
    <property type="gene ID" value="RchiOBHm_Chr2g0132101"/>
</dbReference>
<evidence type="ECO:0000256" key="6">
    <source>
        <dbReference type="ARBA" id="ARBA00011757"/>
    </source>
</evidence>
<protein>
    <recommendedName>
        <fullName evidence="7">poly(A)-specific ribonuclease</fullName>
        <ecNumber evidence="7">3.1.13.4</ecNumber>
    </recommendedName>
</protein>
<dbReference type="GO" id="GO:0004535">
    <property type="term" value="F:poly(A)-specific ribonuclease activity"/>
    <property type="evidence" value="ECO:0007669"/>
    <property type="project" value="UniProtKB-EC"/>
</dbReference>
<keyword evidence="15" id="KW-0804">Transcription</keyword>
<evidence type="ECO:0000256" key="11">
    <source>
        <dbReference type="ARBA" id="ARBA00022801"/>
    </source>
</evidence>
<keyword evidence="8" id="KW-0963">Cytoplasm</keyword>
<dbReference type="GO" id="GO:0003723">
    <property type="term" value="F:RNA binding"/>
    <property type="evidence" value="ECO:0007669"/>
    <property type="project" value="UniProtKB-KW"/>
</dbReference>
<keyword evidence="11 18" id="KW-0378">Hydrolase</keyword>
<dbReference type="Gene3D" id="3.30.420.10">
    <property type="entry name" value="Ribonuclease H-like superfamily/Ribonuclease H"/>
    <property type="match status" value="1"/>
</dbReference>
<evidence type="ECO:0000256" key="1">
    <source>
        <dbReference type="ARBA" id="ARBA00001663"/>
    </source>
</evidence>
<evidence type="ECO:0000256" key="15">
    <source>
        <dbReference type="ARBA" id="ARBA00023163"/>
    </source>
</evidence>
<dbReference type="AlphaFoldDB" id="A0A2P6RV85"/>
<dbReference type="GO" id="GO:0046872">
    <property type="term" value="F:metal ion binding"/>
    <property type="evidence" value="ECO:0007669"/>
    <property type="project" value="UniProtKB-KW"/>
</dbReference>
<evidence type="ECO:0000256" key="17">
    <source>
        <dbReference type="ARBA" id="ARBA00025148"/>
    </source>
</evidence>
<keyword evidence="13" id="KW-0694">RNA-binding</keyword>